<comment type="caution">
    <text evidence="1">The sequence shown here is derived from an EMBL/GenBank/DDBJ whole genome shotgun (WGS) entry which is preliminary data.</text>
</comment>
<reference evidence="1" key="1">
    <citation type="submission" date="2022-08" db="EMBL/GenBank/DDBJ databases">
        <title>Genome sequencing of akame (Lates japonicus).</title>
        <authorList>
            <person name="Hashiguchi Y."/>
            <person name="Takahashi H."/>
        </authorList>
    </citation>
    <scope>NUCLEOTIDE SEQUENCE</scope>
    <source>
        <strain evidence="1">Kochi</strain>
    </source>
</reference>
<dbReference type="EMBL" id="BRZM01000022">
    <property type="protein sequence ID" value="GLD55554.1"/>
    <property type="molecule type" value="Genomic_DNA"/>
</dbReference>
<protein>
    <submittedName>
        <fullName evidence="1">PiggyBac transposable element-derived protein 4-like protein</fullName>
    </submittedName>
</protein>
<proteinExistence type="predicted"/>
<dbReference type="Proteomes" id="UP001279410">
    <property type="component" value="Unassembled WGS sequence"/>
</dbReference>
<name>A0AAD3MKM6_LATJO</name>
<evidence type="ECO:0000313" key="2">
    <source>
        <dbReference type="Proteomes" id="UP001279410"/>
    </source>
</evidence>
<keyword evidence="2" id="KW-1185">Reference proteome</keyword>
<dbReference type="AlphaFoldDB" id="A0AAD3MKM6"/>
<gene>
    <name evidence="1" type="ORF">AKAME5_000800700</name>
</gene>
<evidence type="ECO:0000313" key="1">
    <source>
        <dbReference type="EMBL" id="GLD55554.1"/>
    </source>
</evidence>
<accession>A0AAD3MKM6</accession>
<organism evidence="1 2">
    <name type="scientific">Lates japonicus</name>
    <name type="common">Japanese lates</name>
    <dbReference type="NCBI Taxonomy" id="270547"/>
    <lineage>
        <taxon>Eukaryota</taxon>
        <taxon>Metazoa</taxon>
        <taxon>Chordata</taxon>
        <taxon>Craniata</taxon>
        <taxon>Vertebrata</taxon>
        <taxon>Euteleostomi</taxon>
        <taxon>Actinopterygii</taxon>
        <taxon>Neopterygii</taxon>
        <taxon>Teleostei</taxon>
        <taxon>Neoteleostei</taxon>
        <taxon>Acanthomorphata</taxon>
        <taxon>Carangaria</taxon>
        <taxon>Carangaria incertae sedis</taxon>
        <taxon>Centropomidae</taxon>
        <taxon>Lates</taxon>
    </lineage>
</organism>
<sequence>MYQALLNQYLLLSQLKCSAYPWSHLSWRKEWDGVDGPLANCECPKLLSTKVRKCADATPTIHQVKLRKDVSTLSSMHMSVGVTDRPKAKLELVTYYKHTKINAHILFKECASSRIAWRKFMQQLSEELRAELMEGEGAAWQLAQGPSQQQKRLLQQILTRRQCQVHRDCT</sequence>